<reference evidence="1" key="1">
    <citation type="submission" date="2022-06" db="EMBL/GenBank/DDBJ databases">
        <title>Fusarium solani species complex genomes reveal bases of compartmentalisation and animal pathogenesis.</title>
        <authorList>
            <person name="Tsai I.J."/>
        </authorList>
    </citation>
    <scope>NUCLEOTIDE SEQUENCE</scope>
    <source>
        <strain evidence="1">Fu6.1</strain>
    </source>
</reference>
<sequence length="327" mass="36675">MVNVQSLNSEKSAMATEFWGPQTSYLNHPRTVSSPPNRTPENSDRPPYDNQDYVITRYIAEFVNTLSSLAYVAYGLYGLFSCPQLPTGSRLFLYCGLVGVGICSGGYHMTLKYHTQMCMHPFLPTRYPPLADHLGFEADELSMHLLTTPLVYRLLTFQASPRRTISIGLVLSSLFTLVMITHIVLDEFVLHAVTFASGVLIVANRVLKIISQHIPDPHVRSSLRNVSLFGCFCFGFGYFLWLIDEFACRYLTDARNVVGLPFAFFLELHGWWHILTALGSYIAVAVVDLITSGEEVVEDPTKYMAWPVPFVASHMANSRDSVKEKAS</sequence>
<proteinExistence type="predicted"/>
<accession>A0ACC0RAP8</accession>
<name>A0ACC0RAP8_9HYPO</name>
<gene>
    <name evidence="1" type="ORF">NCS57_00315900</name>
</gene>
<dbReference type="Proteomes" id="UP001065298">
    <property type="component" value="Chromosome 2"/>
</dbReference>
<evidence type="ECO:0000313" key="1">
    <source>
        <dbReference type="EMBL" id="KAI8680354.1"/>
    </source>
</evidence>
<protein>
    <submittedName>
        <fullName evidence="1">Uncharacterized protein</fullName>
    </submittedName>
</protein>
<organism evidence="1 2">
    <name type="scientific">Fusarium keratoplasticum</name>
    <dbReference type="NCBI Taxonomy" id="1328300"/>
    <lineage>
        <taxon>Eukaryota</taxon>
        <taxon>Fungi</taxon>
        <taxon>Dikarya</taxon>
        <taxon>Ascomycota</taxon>
        <taxon>Pezizomycotina</taxon>
        <taxon>Sordariomycetes</taxon>
        <taxon>Hypocreomycetidae</taxon>
        <taxon>Hypocreales</taxon>
        <taxon>Nectriaceae</taxon>
        <taxon>Fusarium</taxon>
        <taxon>Fusarium solani species complex</taxon>
    </lineage>
</organism>
<comment type="caution">
    <text evidence="1">The sequence shown here is derived from an EMBL/GenBank/DDBJ whole genome shotgun (WGS) entry which is preliminary data.</text>
</comment>
<evidence type="ECO:0000313" key="2">
    <source>
        <dbReference type="Proteomes" id="UP001065298"/>
    </source>
</evidence>
<keyword evidence="2" id="KW-1185">Reference proteome</keyword>
<dbReference type="EMBL" id="CM046504">
    <property type="protein sequence ID" value="KAI8680354.1"/>
    <property type="molecule type" value="Genomic_DNA"/>
</dbReference>